<protein>
    <recommendedName>
        <fullName evidence="2">Thioesterase TesA</fullName>
    </recommendedName>
</protein>
<evidence type="ECO:0000259" key="5">
    <source>
        <dbReference type="Pfam" id="PF00975"/>
    </source>
</evidence>
<accession>A0ABN9N5E8</accession>
<dbReference type="SUPFAM" id="SSF53474">
    <property type="entry name" value="alpha/beta-Hydrolases"/>
    <property type="match status" value="1"/>
</dbReference>
<gene>
    <name evidence="6" type="ORF">MU0053_001756</name>
</gene>
<dbReference type="EMBL" id="OY726397">
    <property type="protein sequence ID" value="CAJ1500774.1"/>
    <property type="molecule type" value="Genomic_DNA"/>
</dbReference>
<comment type="similarity">
    <text evidence="1">Belongs to the thioesterase family.</text>
</comment>
<evidence type="ECO:0000256" key="2">
    <source>
        <dbReference type="ARBA" id="ARBA00015007"/>
    </source>
</evidence>
<dbReference type="Gene3D" id="3.40.50.1820">
    <property type="entry name" value="alpha/beta hydrolase"/>
    <property type="match status" value="1"/>
</dbReference>
<dbReference type="PANTHER" id="PTHR11487:SF0">
    <property type="entry name" value="S-ACYL FATTY ACID SYNTHASE THIOESTERASE, MEDIUM CHAIN"/>
    <property type="match status" value="1"/>
</dbReference>
<evidence type="ECO:0000256" key="4">
    <source>
        <dbReference type="ARBA" id="ARBA00024293"/>
    </source>
</evidence>
<dbReference type="RefSeq" id="WP_308481962.1">
    <property type="nucleotide sequence ID" value="NZ_OY726397.1"/>
</dbReference>
<name>A0ABN9N5E8_9MYCO</name>
<dbReference type="PANTHER" id="PTHR11487">
    <property type="entry name" value="THIOESTERASE"/>
    <property type="match status" value="1"/>
</dbReference>
<evidence type="ECO:0000313" key="7">
    <source>
        <dbReference type="Proteomes" id="UP001190465"/>
    </source>
</evidence>
<evidence type="ECO:0000256" key="3">
    <source>
        <dbReference type="ARBA" id="ARBA00023026"/>
    </source>
</evidence>
<evidence type="ECO:0000256" key="1">
    <source>
        <dbReference type="ARBA" id="ARBA00007169"/>
    </source>
</evidence>
<dbReference type="InterPro" id="IPR001031">
    <property type="entry name" value="Thioesterase"/>
</dbReference>
<comment type="catalytic activity">
    <reaction evidence="4">
        <text>a fatty acyl-CoA + H2O = a fatty acid + CoA + H(+)</text>
        <dbReference type="Rhea" id="RHEA:16781"/>
        <dbReference type="ChEBI" id="CHEBI:15377"/>
        <dbReference type="ChEBI" id="CHEBI:15378"/>
        <dbReference type="ChEBI" id="CHEBI:28868"/>
        <dbReference type="ChEBI" id="CHEBI:57287"/>
        <dbReference type="ChEBI" id="CHEBI:77636"/>
    </reaction>
</comment>
<proteinExistence type="inferred from homology"/>
<dbReference type="Proteomes" id="UP001190465">
    <property type="component" value="Chromosome"/>
</dbReference>
<keyword evidence="7" id="KW-1185">Reference proteome</keyword>
<evidence type="ECO:0000313" key="6">
    <source>
        <dbReference type="EMBL" id="CAJ1500774.1"/>
    </source>
</evidence>
<feature type="domain" description="Thioesterase" evidence="5">
    <location>
        <begin position="25"/>
        <end position="245"/>
    </location>
</feature>
<keyword evidence="3" id="KW-0843">Virulence</keyword>
<dbReference type="InterPro" id="IPR012223">
    <property type="entry name" value="TEII"/>
</dbReference>
<dbReference type="InterPro" id="IPR029058">
    <property type="entry name" value="AB_hydrolase_fold"/>
</dbReference>
<organism evidence="6 7">
    <name type="scientific">[Mycobacterium] burgundiense</name>
    <dbReference type="NCBI Taxonomy" id="3064286"/>
    <lineage>
        <taxon>Bacteria</taxon>
        <taxon>Bacillati</taxon>
        <taxon>Actinomycetota</taxon>
        <taxon>Actinomycetes</taxon>
        <taxon>Mycobacteriales</taxon>
        <taxon>Mycobacteriaceae</taxon>
        <taxon>Mycolicibacterium</taxon>
    </lineage>
</organism>
<reference evidence="6 7" key="1">
    <citation type="submission" date="2023-08" db="EMBL/GenBank/DDBJ databases">
        <authorList>
            <person name="Folkvardsen B D."/>
            <person name="Norman A."/>
        </authorList>
    </citation>
    <scope>NUCLEOTIDE SEQUENCE [LARGE SCALE GENOMIC DNA]</scope>
    <source>
        <strain evidence="6 7">Mu0053</strain>
    </source>
</reference>
<dbReference type="Pfam" id="PF00975">
    <property type="entry name" value="Thioesterase"/>
    <property type="match status" value="1"/>
</dbReference>
<sequence length="247" mass="26903">MSTNAEVEFQPWVKKFDGAGRPGAVVIFPHAGGAAAAYRTLAKTLSAKGTDCFIVQYPQRADRLAHPPVDSVDALAAQLFEAGDWHRVGPLTLFGHCMGAVVAFEFARLAERAGIEVSTLWASAGQAPSTVPEVLPLPSTDADVLADMVDLGGTDPRLLEDEDFAELLTMAVKSDYRALTGYTCAPEVQINADIHAIGGERDHRIRPHWLDRWQSHTAGRFTLSHFDGGHFYLNDHLDAVTELVSRR</sequence>